<proteinExistence type="predicted"/>
<feature type="signal peptide" evidence="2">
    <location>
        <begin position="1"/>
        <end position="20"/>
    </location>
</feature>
<comment type="caution">
    <text evidence="4">The sequence shown here is derived from an EMBL/GenBank/DDBJ whole genome shotgun (WGS) entry which is preliminary data.</text>
</comment>
<evidence type="ECO:0000313" key="5">
    <source>
        <dbReference type="Proteomes" id="UP000321249"/>
    </source>
</evidence>
<feature type="region of interest" description="Disordered" evidence="1">
    <location>
        <begin position="242"/>
        <end position="264"/>
    </location>
</feature>
<name>A0A5C6TX05_9SPHN</name>
<protein>
    <submittedName>
        <fullName evidence="4">Cell wall hydrolase</fullName>
    </submittedName>
</protein>
<gene>
    <name evidence="4" type="ORF">FRZ32_14055</name>
</gene>
<evidence type="ECO:0000313" key="4">
    <source>
        <dbReference type="EMBL" id="TXC64670.1"/>
    </source>
</evidence>
<dbReference type="GO" id="GO:0016787">
    <property type="term" value="F:hydrolase activity"/>
    <property type="evidence" value="ECO:0007669"/>
    <property type="project" value="UniProtKB-KW"/>
</dbReference>
<dbReference type="Proteomes" id="UP000321249">
    <property type="component" value="Unassembled WGS sequence"/>
</dbReference>
<reference evidence="4 5" key="1">
    <citation type="journal article" date="2015" name="J. Microbiol.">
        <title>Sphingosinicella ginsenosidimutans sp. nov., with ginsenoside converting activity.</title>
        <authorList>
            <person name="Kim J.K."/>
            <person name="Kang M.S."/>
            <person name="Park S.C."/>
            <person name="Kim K.M."/>
            <person name="Choi K."/>
            <person name="Yoon M.H."/>
            <person name="Im W.T."/>
        </authorList>
    </citation>
    <scope>NUCLEOTIDE SEQUENCE [LARGE SCALE GENOMIC DNA]</scope>
    <source>
        <strain evidence="4 5">BS-11</strain>
    </source>
</reference>
<dbReference type="Pfam" id="PF07486">
    <property type="entry name" value="Hydrolase_2"/>
    <property type="match status" value="1"/>
</dbReference>
<evidence type="ECO:0000259" key="3">
    <source>
        <dbReference type="Pfam" id="PF07486"/>
    </source>
</evidence>
<feature type="chain" id="PRO_5023047548" evidence="2">
    <location>
        <begin position="21"/>
        <end position="279"/>
    </location>
</feature>
<keyword evidence="2" id="KW-0732">Signal</keyword>
<evidence type="ECO:0000256" key="2">
    <source>
        <dbReference type="SAM" id="SignalP"/>
    </source>
</evidence>
<dbReference type="Gene3D" id="1.10.10.2520">
    <property type="entry name" value="Cell wall hydrolase SleB, domain 1"/>
    <property type="match status" value="1"/>
</dbReference>
<dbReference type="InterPro" id="IPR011105">
    <property type="entry name" value="Cell_wall_hydrolase_SleB"/>
</dbReference>
<dbReference type="EMBL" id="VOQQ01000001">
    <property type="protein sequence ID" value="TXC64670.1"/>
    <property type="molecule type" value="Genomic_DNA"/>
</dbReference>
<keyword evidence="5" id="KW-1185">Reference proteome</keyword>
<keyword evidence="4" id="KW-0378">Hydrolase</keyword>
<dbReference type="OrthoDB" id="9785345at2"/>
<sequence>MRFLSILAGLAAAHASAALAADVAQPFNVQGDAAAADRSRECLAQAIYYEARSQSDDGQRAVAQVVLNRVRHPAYPNTVCGVVYQGSSRSTGCQFTFTCDGSMYRAVDPVAWDRARRIADAALHGSVYRPVGLATNYHTTAINPYWAPSLVPQIVLGAHIFYRRPGYGGSADAFTQAPAADDPNAAFMDNYVLRPLDDGMPRIHRSRPGAGGATVERPVMEIPVVERPVVYRAVATRGFGATPRRAAARPASAQPAAATPARSTPRVVIQNGVRIFRGS</sequence>
<accession>A0A5C6TX05</accession>
<dbReference type="AlphaFoldDB" id="A0A5C6TX05"/>
<evidence type="ECO:0000256" key="1">
    <source>
        <dbReference type="SAM" id="MobiDB-lite"/>
    </source>
</evidence>
<dbReference type="RefSeq" id="WP_147044093.1">
    <property type="nucleotide sequence ID" value="NZ_BAABIR010000001.1"/>
</dbReference>
<feature type="domain" description="Cell wall hydrolase SleB" evidence="3">
    <location>
        <begin position="54"/>
        <end position="162"/>
    </location>
</feature>
<dbReference type="InterPro" id="IPR042047">
    <property type="entry name" value="SleB_dom1"/>
</dbReference>
<organism evidence="4 5">
    <name type="scientific">Allosphingosinicella ginsenosidimutans</name>
    <dbReference type="NCBI Taxonomy" id="1176539"/>
    <lineage>
        <taxon>Bacteria</taxon>
        <taxon>Pseudomonadati</taxon>
        <taxon>Pseudomonadota</taxon>
        <taxon>Alphaproteobacteria</taxon>
        <taxon>Sphingomonadales</taxon>
        <taxon>Sphingomonadaceae</taxon>
        <taxon>Allosphingosinicella</taxon>
    </lineage>
</organism>